<name>A0A922G5X9_CARIL</name>
<proteinExistence type="predicted"/>
<comment type="caution">
    <text evidence="1">The sequence shown here is derived from an EMBL/GenBank/DDBJ whole genome shotgun (WGS) entry which is preliminary data.</text>
</comment>
<organism evidence="1 2">
    <name type="scientific">Carya illinoinensis</name>
    <name type="common">Pecan</name>
    <dbReference type="NCBI Taxonomy" id="32201"/>
    <lineage>
        <taxon>Eukaryota</taxon>
        <taxon>Viridiplantae</taxon>
        <taxon>Streptophyta</taxon>
        <taxon>Embryophyta</taxon>
        <taxon>Tracheophyta</taxon>
        <taxon>Spermatophyta</taxon>
        <taxon>Magnoliopsida</taxon>
        <taxon>eudicotyledons</taxon>
        <taxon>Gunneridae</taxon>
        <taxon>Pentapetalae</taxon>
        <taxon>rosids</taxon>
        <taxon>fabids</taxon>
        <taxon>Fagales</taxon>
        <taxon>Juglandaceae</taxon>
        <taxon>Carya</taxon>
    </lineage>
</organism>
<evidence type="ECO:0000313" key="2">
    <source>
        <dbReference type="Proteomes" id="UP000811246"/>
    </source>
</evidence>
<sequence length="127" mass="14764">MEEIFWRQKSRALWLKEGDKCTKFFHEVANSHRRNNTIEALHSGSNVLHSPKEIQDHMLQYYEDLLAKKVEWCPKLDGLIFEQQDSDVAGWLERLFDEEHIVVKGMCKDKALGPDGLSIAFKSVGIY</sequence>
<evidence type="ECO:0000313" key="1">
    <source>
        <dbReference type="EMBL" id="KAG6734716.1"/>
    </source>
</evidence>
<reference evidence="1" key="1">
    <citation type="submission" date="2021-01" db="EMBL/GenBank/DDBJ databases">
        <authorList>
            <person name="Lovell J.T."/>
            <person name="Bentley N."/>
            <person name="Bhattarai G."/>
            <person name="Jenkins J.W."/>
            <person name="Sreedasyam A."/>
            <person name="Alarcon Y."/>
            <person name="Bock C."/>
            <person name="Boston L."/>
            <person name="Carlson J."/>
            <person name="Cervantes K."/>
            <person name="Clermont K."/>
            <person name="Krom N."/>
            <person name="Kubenka K."/>
            <person name="Mamidi S."/>
            <person name="Mattison C."/>
            <person name="Monteros M."/>
            <person name="Pisani C."/>
            <person name="Plott C."/>
            <person name="Rajasekar S."/>
            <person name="Rhein H.S."/>
            <person name="Rohla C."/>
            <person name="Song M."/>
            <person name="Hilaire R.S."/>
            <person name="Shu S."/>
            <person name="Wells L."/>
            <person name="Wang X."/>
            <person name="Webber J."/>
            <person name="Heerema R.J."/>
            <person name="Klein P."/>
            <person name="Conner P."/>
            <person name="Grauke L."/>
            <person name="Grimwood J."/>
            <person name="Schmutz J."/>
            <person name="Randall J.J."/>
        </authorList>
    </citation>
    <scope>NUCLEOTIDE SEQUENCE</scope>
    <source>
        <tissue evidence="1">Leaf</tissue>
    </source>
</reference>
<dbReference type="Proteomes" id="UP000811246">
    <property type="component" value="Chromosome 1"/>
</dbReference>
<protein>
    <submittedName>
        <fullName evidence="1">Uncharacterized protein</fullName>
    </submittedName>
</protein>
<dbReference type="EMBL" id="CM031825">
    <property type="protein sequence ID" value="KAG6734716.1"/>
    <property type="molecule type" value="Genomic_DNA"/>
</dbReference>
<accession>A0A922G5X9</accession>
<gene>
    <name evidence="1" type="ORF">I3842_01G284200</name>
</gene>
<dbReference type="AlphaFoldDB" id="A0A922G5X9"/>